<comment type="caution">
    <text evidence="9">The sequence shown here is derived from an EMBL/GenBank/DDBJ whole genome shotgun (WGS) entry which is preliminary data.</text>
</comment>
<dbReference type="Proteomes" id="UP001221898">
    <property type="component" value="Unassembled WGS sequence"/>
</dbReference>
<dbReference type="GO" id="GO:0005737">
    <property type="term" value="C:cytoplasm"/>
    <property type="evidence" value="ECO:0007669"/>
    <property type="project" value="UniProtKB-SubCell"/>
</dbReference>
<evidence type="ECO:0008006" key="11">
    <source>
        <dbReference type="Google" id="ProtNLM"/>
    </source>
</evidence>
<evidence type="ECO:0000259" key="8">
    <source>
        <dbReference type="Pfam" id="PF20936"/>
    </source>
</evidence>
<evidence type="ECO:0000259" key="7">
    <source>
        <dbReference type="Pfam" id="PF13324"/>
    </source>
</evidence>
<evidence type="ECO:0000256" key="3">
    <source>
        <dbReference type="ARBA" id="ARBA00008940"/>
    </source>
</evidence>
<dbReference type="GO" id="GO:0005634">
    <property type="term" value="C:nucleus"/>
    <property type="evidence" value="ECO:0007669"/>
    <property type="project" value="UniProtKB-SubCell"/>
</dbReference>
<dbReference type="FunFam" id="1.20.1420.10:FF:000008">
    <property type="entry name" value="Cyclin-D1-binding protein 1 homolog"/>
    <property type="match status" value="1"/>
</dbReference>
<dbReference type="Gene3D" id="1.20.1410.10">
    <property type="entry name" value="I/LWEQ domain"/>
    <property type="match status" value="1"/>
</dbReference>
<keyword evidence="10" id="KW-1185">Reference proteome</keyword>
<evidence type="ECO:0000313" key="9">
    <source>
        <dbReference type="EMBL" id="KAJ8400819.1"/>
    </source>
</evidence>
<feature type="domain" description="Cyclin-D1-binding protein 1-like N-terminal" evidence="7">
    <location>
        <begin position="49"/>
        <end position="189"/>
    </location>
</feature>
<dbReference type="Pfam" id="PF20936">
    <property type="entry name" value="GCIP_C"/>
    <property type="match status" value="1"/>
</dbReference>
<proteinExistence type="inferred from homology"/>
<dbReference type="Gene3D" id="1.20.1420.10">
    <property type="entry name" value="Talin, central domain"/>
    <property type="match status" value="1"/>
</dbReference>
<keyword evidence="4" id="KW-0963">Cytoplasm</keyword>
<feature type="domain" description="Cyclin-D1-binding protein 1-like C-terminal" evidence="8">
    <location>
        <begin position="199"/>
        <end position="304"/>
    </location>
</feature>
<gene>
    <name evidence="9" type="ORF">AAFF_G00391730</name>
</gene>
<dbReference type="EMBL" id="JAINUG010000074">
    <property type="protein sequence ID" value="KAJ8400819.1"/>
    <property type="molecule type" value="Genomic_DNA"/>
</dbReference>
<accession>A0AAD7SE47</accession>
<reference evidence="9" key="1">
    <citation type="journal article" date="2023" name="Science">
        <title>Genome structures resolve the early diversification of teleost fishes.</title>
        <authorList>
            <person name="Parey E."/>
            <person name="Louis A."/>
            <person name="Montfort J."/>
            <person name="Bouchez O."/>
            <person name="Roques C."/>
            <person name="Iampietro C."/>
            <person name="Lluch J."/>
            <person name="Castinel A."/>
            <person name="Donnadieu C."/>
            <person name="Desvignes T."/>
            <person name="Floi Bucao C."/>
            <person name="Jouanno E."/>
            <person name="Wen M."/>
            <person name="Mejri S."/>
            <person name="Dirks R."/>
            <person name="Jansen H."/>
            <person name="Henkel C."/>
            <person name="Chen W.J."/>
            <person name="Zahm M."/>
            <person name="Cabau C."/>
            <person name="Klopp C."/>
            <person name="Thompson A.W."/>
            <person name="Robinson-Rechavi M."/>
            <person name="Braasch I."/>
            <person name="Lecointre G."/>
            <person name="Bobe J."/>
            <person name="Postlethwait J.H."/>
            <person name="Berthelot C."/>
            <person name="Roest Crollius H."/>
            <person name="Guiguen Y."/>
        </authorList>
    </citation>
    <scope>NUCLEOTIDE SEQUENCE</scope>
    <source>
        <strain evidence="9">NC1722</strain>
    </source>
</reference>
<sequence length="342" mass="37452">MSGDNSCLDMSVPLRNLLNSVKCIRDRVQDGESTESNDSFSLQNFWDTLSQAVKAISQETTKLSLAFSKPPLPSPQDVETLAESIQKCILALSTVYYWLPKDQGMTLRRVVRDATTEVLDGIVQLIDIILNSPFQSLSQEQLTTTGGVWSSCDQFAHLPRDNQAAVLEALASCIGVVKDAIEEMEQAQAERHDPFSDVLDEEDLDSRGNQDTYWSESDRQLMAPCQGLMKASAACLKKLSAAVKANGKVDAPENIAQLDDLADISKEISPSVDDLALSLYPPMDYSGVEHNACKLASVLKKVLEITRACHVCLEGDLNWVQFLDGAVDHNLQKVKAMTPGSS</sequence>
<evidence type="ECO:0000256" key="1">
    <source>
        <dbReference type="ARBA" id="ARBA00004123"/>
    </source>
</evidence>
<dbReference type="InterPro" id="IPR049318">
    <property type="entry name" value="GCIP_C"/>
</dbReference>
<keyword evidence="6" id="KW-0131">Cell cycle</keyword>
<evidence type="ECO:0000313" key="10">
    <source>
        <dbReference type="Proteomes" id="UP001221898"/>
    </source>
</evidence>
<organism evidence="9 10">
    <name type="scientific">Aldrovandia affinis</name>
    <dbReference type="NCBI Taxonomy" id="143900"/>
    <lineage>
        <taxon>Eukaryota</taxon>
        <taxon>Metazoa</taxon>
        <taxon>Chordata</taxon>
        <taxon>Craniata</taxon>
        <taxon>Vertebrata</taxon>
        <taxon>Euteleostomi</taxon>
        <taxon>Actinopterygii</taxon>
        <taxon>Neopterygii</taxon>
        <taxon>Teleostei</taxon>
        <taxon>Notacanthiformes</taxon>
        <taxon>Halosauridae</taxon>
        <taxon>Aldrovandia</taxon>
    </lineage>
</organism>
<evidence type="ECO:0000256" key="5">
    <source>
        <dbReference type="ARBA" id="ARBA00023242"/>
    </source>
</evidence>
<dbReference type="InterPro" id="IPR026907">
    <property type="entry name" value="GCIP-like"/>
</dbReference>
<keyword evidence="5" id="KW-0539">Nucleus</keyword>
<dbReference type="PANTHER" id="PTHR15492">
    <property type="entry name" value="CYCLIN D1-BINDING PROTEIN 1"/>
    <property type="match status" value="1"/>
</dbReference>
<evidence type="ECO:0000256" key="4">
    <source>
        <dbReference type="ARBA" id="ARBA00022490"/>
    </source>
</evidence>
<comment type="similarity">
    <text evidence="3">Belongs to the CCNDBP1 family.</text>
</comment>
<dbReference type="FunFam" id="1.20.1410.10:FF:000005">
    <property type="entry name" value="cyclin-D1-binding protein 1"/>
    <property type="match status" value="1"/>
</dbReference>
<dbReference type="Pfam" id="PF13324">
    <property type="entry name" value="GCIP_N"/>
    <property type="match status" value="1"/>
</dbReference>
<dbReference type="AlphaFoldDB" id="A0AAD7SE47"/>
<dbReference type="InterPro" id="IPR049317">
    <property type="entry name" value="GCIP-like_N"/>
</dbReference>
<evidence type="ECO:0000256" key="6">
    <source>
        <dbReference type="ARBA" id="ARBA00023306"/>
    </source>
</evidence>
<name>A0AAD7SE47_9TELE</name>
<evidence type="ECO:0000256" key="2">
    <source>
        <dbReference type="ARBA" id="ARBA00004496"/>
    </source>
</evidence>
<dbReference type="PANTHER" id="PTHR15492:SF1">
    <property type="entry name" value="CYCLIN-D1-BINDING PROTEIN 1"/>
    <property type="match status" value="1"/>
</dbReference>
<protein>
    <recommendedName>
        <fullName evidence="11">Cyclin-D1-binding protein 1</fullName>
    </recommendedName>
</protein>
<comment type="subcellular location">
    <subcellularLocation>
        <location evidence="2">Cytoplasm</location>
    </subcellularLocation>
    <subcellularLocation>
        <location evidence="1">Nucleus</location>
    </subcellularLocation>
</comment>